<dbReference type="Proteomes" id="UP000032049">
    <property type="component" value="Unassembled WGS sequence"/>
</dbReference>
<gene>
    <name evidence="2" type="ORF">TH53_02440</name>
</gene>
<keyword evidence="3" id="KW-1185">Reference proteome</keyword>
<feature type="transmembrane region" description="Helical" evidence="1">
    <location>
        <begin position="88"/>
        <end position="107"/>
    </location>
</feature>
<dbReference type="AlphaFoldDB" id="A0A0D0GVX7"/>
<name>A0A0D0GVX7_9SPHI</name>
<keyword evidence="1" id="KW-0472">Membrane</keyword>
<evidence type="ECO:0000313" key="2">
    <source>
        <dbReference type="EMBL" id="KIO78626.1"/>
    </source>
</evidence>
<sequence>MVLISLPAFREIGVDNDSLSYSEIFKSTNNYSIGQIISGNYESNIERGFMLLNKLVDVFGGDFNSVLFIVALLTGLLNYTIIYKICRFPFTALLIYLSFFLFVQRLYADTIWAKLFNCLLGYLFLYQEEILCICF</sequence>
<dbReference type="EMBL" id="JXRA01000008">
    <property type="protein sequence ID" value="KIO78626.1"/>
    <property type="molecule type" value="Genomic_DNA"/>
</dbReference>
<comment type="caution">
    <text evidence="2">The sequence shown here is derived from an EMBL/GenBank/DDBJ whole genome shotgun (WGS) entry which is preliminary data.</text>
</comment>
<protein>
    <submittedName>
        <fullName evidence="2">Uncharacterized protein</fullName>
    </submittedName>
</protein>
<reference evidence="2 3" key="1">
    <citation type="submission" date="2015-01" db="EMBL/GenBank/DDBJ databases">
        <title>Draft genome sequence of Pedobacter sp. NL19 isolated from sludge of an effluent treatment pond in an abandoned uranium mine.</title>
        <authorList>
            <person name="Santos T."/>
            <person name="Caetano T."/>
            <person name="Covas C."/>
            <person name="Cruz A."/>
            <person name="Mendo S."/>
        </authorList>
    </citation>
    <scope>NUCLEOTIDE SEQUENCE [LARGE SCALE GENOMIC DNA]</scope>
    <source>
        <strain evidence="2 3">NL19</strain>
    </source>
</reference>
<organism evidence="2 3">
    <name type="scientific">Pedobacter lusitanus</name>
    <dbReference type="NCBI Taxonomy" id="1503925"/>
    <lineage>
        <taxon>Bacteria</taxon>
        <taxon>Pseudomonadati</taxon>
        <taxon>Bacteroidota</taxon>
        <taxon>Sphingobacteriia</taxon>
        <taxon>Sphingobacteriales</taxon>
        <taxon>Sphingobacteriaceae</taxon>
        <taxon>Pedobacter</taxon>
    </lineage>
</organism>
<dbReference type="OrthoDB" id="1424730at2"/>
<evidence type="ECO:0000313" key="3">
    <source>
        <dbReference type="Proteomes" id="UP000032049"/>
    </source>
</evidence>
<feature type="transmembrane region" description="Helical" evidence="1">
    <location>
        <begin position="63"/>
        <end position="81"/>
    </location>
</feature>
<dbReference type="STRING" id="1503925.TH53_02440"/>
<keyword evidence="1" id="KW-0812">Transmembrane</keyword>
<proteinExistence type="predicted"/>
<accession>A0A0D0GVX7</accession>
<keyword evidence="1" id="KW-1133">Transmembrane helix</keyword>
<dbReference type="InterPro" id="IPR049458">
    <property type="entry name" value="EpsG-like"/>
</dbReference>
<dbReference type="Pfam" id="PF14897">
    <property type="entry name" value="EpsG"/>
    <property type="match status" value="1"/>
</dbReference>
<evidence type="ECO:0000256" key="1">
    <source>
        <dbReference type="SAM" id="Phobius"/>
    </source>
</evidence>